<dbReference type="EMBL" id="JAFCMP010000108">
    <property type="protein sequence ID" value="KAG5186644.1"/>
    <property type="molecule type" value="Genomic_DNA"/>
</dbReference>
<dbReference type="InterPro" id="IPR001279">
    <property type="entry name" value="Metallo-B-lactamas"/>
</dbReference>
<dbReference type="AlphaFoldDB" id="A0A835Z5U1"/>
<dbReference type="InterPro" id="IPR036866">
    <property type="entry name" value="RibonucZ/Hydroxyglut_hydro"/>
</dbReference>
<organism evidence="2 3">
    <name type="scientific">Tribonema minus</name>
    <dbReference type="NCBI Taxonomy" id="303371"/>
    <lineage>
        <taxon>Eukaryota</taxon>
        <taxon>Sar</taxon>
        <taxon>Stramenopiles</taxon>
        <taxon>Ochrophyta</taxon>
        <taxon>PX clade</taxon>
        <taxon>Xanthophyceae</taxon>
        <taxon>Tribonematales</taxon>
        <taxon>Tribonemataceae</taxon>
        <taxon>Tribonema</taxon>
    </lineage>
</organism>
<evidence type="ECO:0000259" key="1">
    <source>
        <dbReference type="SMART" id="SM00849"/>
    </source>
</evidence>
<dbReference type="Pfam" id="PF12706">
    <property type="entry name" value="Lactamase_B_2"/>
    <property type="match status" value="1"/>
</dbReference>
<comment type="caution">
    <text evidence="2">The sequence shown here is derived from an EMBL/GenBank/DDBJ whole genome shotgun (WGS) entry which is preliminary data.</text>
</comment>
<proteinExistence type="predicted"/>
<protein>
    <submittedName>
        <fullName evidence="2">Pyrroloquinoline quinone biosynthesis protein PqqB</fullName>
    </submittedName>
</protein>
<evidence type="ECO:0000313" key="2">
    <source>
        <dbReference type="EMBL" id="KAG5186644.1"/>
    </source>
</evidence>
<dbReference type="OrthoDB" id="9971335at2759"/>
<accession>A0A835Z5U1</accession>
<gene>
    <name evidence="2" type="ORF">JKP88DRAFT_207413</name>
</gene>
<feature type="domain" description="Metallo-beta-lactamase" evidence="1">
    <location>
        <begin position="48"/>
        <end position="258"/>
    </location>
</feature>
<reference evidence="2" key="1">
    <citation type="submission" date="2021-02" db="EMBL/GenBank/DDBJ databases">
        <title>First Annotated Genome of the Yellow-green Alga Tribonema minus.</title>
        <authorList>
            <person name="Mahan K.M."/>
        </authorList>
    </citation>
    <scope>NUCLEOTIDE SEQUENCE</scope>
    <source>
        <strain evidence="2">UTEX B ZZ1240</strain>
    </source>
</reference>
<dbReference type="Proteomes" id="UP000664859">
    <property type="component" value="Unassembled WGS sequence"/>
</dbReference>
<name>A0A835Z5U1_9STRA</name>
<dbReference type="Gene3D" id="3.60.15.10">
    <property type="entry name" value="Ribonuclease Z/Hydroxyacylglutathione hydrolase-like"/>
    <property type="match status" value="1"/>
</dbReference>
<evidence type="ECO:0000313" key="3">
    <source>
        <dbReference type="Proteomes" id="UP000664859"/>
    </source>
</evidence>
<dbReference type="SUPFAM" id="SSF56281">
    <property type="entry name" value="Metallo-hydrolase/oxidoreductase"/>
    <property type="match status" value="1"/>
</dbReference>
<keyword evidence="3" id="KW-1185">Reference proteome</keyword>
<dbReference type="SMART" id="SM00849">
    <property type="entry name" value="Lactamase_B"/>
    <property type="match status" value="1"/>
</dbReference>
<sequence>MAQTGTGEVGFRAIVLGCAQDAGIPSIGCSCSRCSHARALGSAYKDGMVACLGLVDDGDRKAFLVDATPDIGSQLWELQQAIPANDGPGNVLGGILLTHAHMGHYSGLLQLGKEALGAAQVPVFCTASMAAFLHENLPWSLLVEGNSIVITELTPGSAYRLCTGLCVTPISVPHRDEISDTVAMLFSCGDQSKLLYCPDTNGWGEGWGKGIRAWCDEVEVAVVDGTFYSADELPAGRSIADIPHPLIPDTVARLSGCSAQVVFTHLNHTNPVATAASEQRRSVTDAGMSVAEFGMQWCFSAPAQSSMTAAEVTAAAAVDAAAAAPAAAAAAVGGGETIVDWEVCLRRSHRM</sequence>